<evidence type="ECO:0000313" key="1">
    <source>
        <dbReference type="EMBL" id="EAZ93381.1"/>
    </source>
</evidence>
<gene>
    <name evidence="1" type="ORF">CY0110_16337</name>
</gene>
<name>A3IHU9_9CHRO</name>
<comment type="caution">
    <text evidence="1">The sequence shown here is derived from an EMBL/GenBank/DDBJ whole genome shotgun (WGS) entry which is preliminary data.</text>
</comment>
<dbReference type="AlphaFoldDB" id="A3IHU9"/>
<keyword evidence="2" id="KW-1185">Reference proteome</keyword>
<sequence>MCQEKLINVDKLYGILWTILFLNLL</sequence>
<dbReference type="Proteomes" id="UP000003781">
    <property type="component" value="Unassembled WGS sequence"/>
</dbReference>
<evidence type="ECO:0000313" key="2">
    <source>
        <dbReference type="Proteomes" id="UP000003781"/>
    </source>
</evidence>
<reference evidence="1 2" key="1">
    <citation type="submission" date="2007-03" db="EMBL/GenBank/DDBJ databases">
        <authorList>
            <person name="Stal L."/>
            <person name="Ferriera S."/>
            <person name="Johnson J."/>
            <person name="Kravitz S."/>
            <person name="Beeson K."/>
            <person name="Sutton G."/>
            <person name="Rogers Y.-H."/>
            <person name="Friedman R."/>
            <person name="Frazier M."/>
            <person name="Venter J.C."/>
        </authorList>
    </citation>
    <scope>NUCLEOTIDE SEQUENCE [LARGE SCALE GENOMIC DNA]</scope>
    <source>
        <strain evidence="1 2">CCY0110</strain>
    </source>
</reference>
<accession>A3IHU9</accession>
<protein>
    <submittedName>
        <fullName evidence="1">Uncharacterized protein</fullName>
    </submittedName>
</protein>
<organism evidence="1 2">
    <name type="scientific">Crocosphaera chwakensis CCY0110</name>
    <dbReference type="NCBI Taxonomy" id="391612"/>
    <lineage>
        <taxon>Bacteria</taxon>
        <taxon>Bacillati</taxon>
        <taxon>Cyanobacteriota</taxon>
        <taxon>Cyanophyceae</taxon>
        <taxon>Oscillatoriophycideae</taxon>
        <taxon>Chroococcales</taxon>
        <taxon>Aphanothecaceae</taxon>
        <taxon>Crocosphaera</taxon>
        <taxon>Crocosphaera chwakensis</taxon>
    </lineage>
</organism>
<proteinExistence type="predicted"/>
<dbReference type="EMBL" id="AAXW01000002">
    <property type="protein sequence ID" value="EAZ93381.1"/>
    <property type="molecule type" value="Genomic_DNA"/>
</dbReference>